<evidence type="ECO:0000313" key="1">
    <source>
        <dbReference type="EMBL" id="QBQ74509.1"/>
    </source>
</evidence>
<dbReference type="SUPFAM" id="SSF89095">
    <property type="entry name" value="GatB/YqeY motif"/>
    <property type="match status" value="1"/>
</dbReference>
<name>A0A482MLI3_9CAUD</name>
<gene>
    <name evidence="1" type="ORF">BcepSauron_129</name>
</gene>
<evidence type="ECO:0000313" key="2">
    <source>
        <dbReference type="Proteomes" id="UP000301424"/>
    </source>
</evidence>
<dbReference type="PANTHER" id="PTHR28055">
    <property type="entry name" value="ALTERED INHERITANCE OF MITOCHONDRIA PROTEIN 41, MITOCHONDRIAL"/>
    <property type="match status" value="1"/>
</dbReference>
<keyword evidence="2" id="KW-1185">Reference proteome</keyword>
<reference evidence="1 2" key="1">
    <citation type="submission" date="2019-02" db="EMBL/GenBank/DDBJ databases">
        <title>Complete genome sequence of Burkholderia cenocepacia phage BcepSauron.</title>
        <authorList>
            <person name="Park K."/>
            <person name="Gonzalez C."/>
            <person name="Liu M."/>
            <person name="Gill J."/>
        </authorList>
    </citation>
    <scope>NUCLEOTIDE SEQUENCE [LARGE SCALE GENOMIC DNA]</scope>
</reference>
<dbReference type="InterPro" id="IPR003789">
    <property type="entry name" value="Asn/Gln_tRNA_amidoTrase-B-like"/>
</dbReference>
<organism evidence="1 2">
    <name type="scientific">Burkholderia phage BcepSauron</name>
    <dbReference type="NCBI Taxonomy" id="2530033"/>
    <lineage>
        <taxon>Viruses</taxon>
        <taxon>Duplodnaviria</taxon>
        <taxon>Heunggongvirae</taxon>
        <taxon>Uroviricota</taxon>
        <taxon>Caudoviricetes</taxon>
        <taxon>Sarumanvirus</taxon>
        <taxon>Sarumanvirus bcepsauron</taxon>
    </lineage>
</organism>
<dbReference type="Gene3D" id="1.10.10.410">
    <property type="match status" value="1"/>
</dbReference>
<dbReference type="InterPro" id="IPR023168">
    <property type="entry name" value="GatB_Yqey_C_2"/>
</dbReference>
<dbReference type="GO" id="GO:0016884">
    <property type="term" value="F:carbon-nitrogen ligase activity, with glutamine as amido-N-donor"/>
    <property type="evidence" value="ECO:0007669"/>
    <property type="project" value="InterPro"/>
</dbReference>
<accession>A0A482MLI3</accession>
<dbReference type="Pfam" id="PF09424">
    <property type="entry name" value="YqeY"/>
    <property type="match status" value="1"/>
</dbReference>
<dbReference type="EMBL" id="MK552141">
    <property type="protein sequence ID" value="QBQ74509.1"/>
    <property type="molecule type" value="Genomic_DNA"/>
</dbReference>
<dbReference type="InterPro" id="IPR042184">
    <property type="entry name" value="YqeY/Aim41_N"/>
</dbReference>
<evidence type="ECO:0008006" key="3">
    <source>
        <dbReference type="Google" id="ProtNLM"/>
    </source>
</evidence>
<proteinExistence type="predicted"/>
<dbReference type="InterPro" id="IPR019004">
    <property type="entry name" value="YqeY/Aim41"/>
</dbReference>
<dbReference type="Proteomes" id="UP000301424">
    <property type="component" value="Segment"/>
</dbReference>
<dbReference type="Gene3D" id="1.10.1510.10">
    <property type="entry name" value="Uncharacterised protein YqeY/AIM41 PF09424, N-terminal domain"/>
    <property type="match status" value="1"/>
</dbReference>
<dbReference type="PANTHER" id="PTHR28055:SF1">
    <property type="entry name" value="ALTERED INHERITANCE OF MITOCHONDRIA PROTEIN 41, MITOCHONDRIAL"/>
    <property type="match status" value="1"/>
</dbReference>
<protein>
    <recommendedName>
        <fullName evidence="3">Glutamyl-tRNA amidotransferase</fullName>
    </recommendedName>
</protein>
<sequence length="156" mass="16808">MLIEQIKQDQVAARKAKNTVEATLLTTLLGEASTIAKNKQREQTTDAETVALVKKFMDRNKETSEAIGADLHGLTAERAAQLTTLAQERIVLERYAPAQMSQTEIVTAIKGALDSGVRADIGSLMGFLNTNHTGKFDGRQASALVRTALAAVPTKE</sequence>